<sequence>MQLCQLTLAVPGDSLAEISPELDESRAANLLACWTSLWHPTLLAQARTLPAAVSIDTLAAGDREPGELILVPDVVPESLYGELAPGDTPQVPCIREYASRRKVISHLAENLPIEWDQSAEADYAADFYALGFAYLQMELLTQRMAYNRSEGDQQLTEAVIAAADAAVAGDTELMDTRVVEAYDQLVQSRNHYYPIDFHLVDLSLTAPSTVGGPLEQLCRQATKHNVLITGELLEQLSASEPQTLAALRQAIDEQRLSVCGGTMTNRPPAEHSAESLLAELLAARQVAEQHLGKPLTTFAHYANPLAPLAPGLLAKLGYHSAVLASFGGQTMPDSYSSRTTWTGLDGMPLEALAATPLDMGRASTMLQLPTQMQNAMNYDLAAALLLVGWPGHRTEWYDDLMQVAKRTPLLGRPTTLDNYFEVTTSNDYSGAMSVESYPNASESPETTIDGEPLRCLASVAGGQGDDAAAYAKLLGCSDTDPKGQLTINASSVVLHSGDAEVPAFGWRWIANRGEGQLPARCEPGVLRNEWMEVVFDERTGGISASRPYHLRGNFLSQQLQLVPIGPQGIAAGMQLAFDGWEVGESDDYLGVHVSNSRIVDRNGQTLAAVTQYTSLAAHSQAIDVQVELQPQGSRPPNCALLSRIAVREQDYAMTRNVGEVDLSTVRTKVTTAALGIAMSKMPISVLSDRPLAHRRHSGRMLDSTLLVAAGENVEAGISYWLDNRYPAKALFARTAADWRLTLPTAEPSQPTGWWLHLGARNLLATHFAVEPQADQLLVRLRLLETAGRAVDTQLLAWRPIVAAQQTNFRGEPDQVLILADGRVRLNLAAYEFAEIELLFDLN</sequence>
<dbReference type="RefSeq" id="WP_145250371.1">
    <property type="nucleotide sequence ID" value="NZ_CP036278.1"/>
</dbReference>
<dbReference type="InterPro" id="IPR011330">
    <property type="entry name" value="Glyco_hydro/deAcase_b/a-brl"/>
</dbReference>
<gene>
    <name evidence="1" type="ORF">Pan181_46570</name>
</gene>
<keyword evidence="2" id="KW-1185">Reference proteome</keyword>
<proteinExistence type="predicted"/>
<dbReference type="OrthoDB" id="222074at2"/>
<accession>A0A518AUN4</accession>
<dbReference type="KEGG" id="amuc:Pan181_46570"/>
<dbReference type="EMBL" id="CP036278">
    <property type="protein sequence ID" value="QDU58422.1"/>
    <property type="molecule type" value="Genomic_DNA"/>
</dbReference>
<reference evidence="1 2" key="1">
    <citation type="submission" date="2019-02" db="EMBL/GenBank/DDBJ databases">
        <title>Deep-cultivation of Planctomycetes and their phenomic and genomic characterization uncovers novel biology.</title>
        <authorList>
            <person name="Wiegand S."/>
            <person name="Jogler M."/>
            <person name="Boedeker C."/>
            <person name="Pinto D."/>
            <person name="Vollmers J."/>
            <person name="Rivas-Marin E."/>
            <person name="Kohn T."/>
            <person name="Peeters S.H."/>
            <person name="Heuer A."/>
            <person name="Rast P."/>
            <person name="Oberbeckmann S."/>
            <person name="Bunk B."/>
            <person name="Jeske O."/>
            <person name="Meyerdierks A."/>
            <person name="Storesund J.E."/>
            <person name="Kallscheuer N."/>
            <person name="Luecker S."/>
            <person name="Lage O.M."/>
            <person name="Pohl T."/>
            <person name="Merkel B.J."/>
            <person name="Hornburger P."/>
            <person name="Mueller R.-W."/>
            <person name="Bruemmer F."/>
            <person name="Labrenz M."/>
            <person name="Spormann A.M."/>
            <person name="Op den Camp H."/>
            <person name="Overmann J."/>
            <person name="Amann R."/>
            <person name="Jetten M.S.M."/>
            <person name="Mascher T."/>
            <person name="Medema M.H."/>
            <person name="Devos D.P."/>
            <person name="Kaster A.-K."/>
            <person name="Ovreas L."/>
            <person name="Rohde M."/>
            <person name="Galperin M.Y."/>
            <person name="Jogler C."/>
        </authorList>
    </citation>
    <scope>NUCLEOTIDE SEQUENCE [LARGE SCALE GENOMIC DNA]</scope>
    <source>
        <strain evidence="1 2">Pan181</strain>
    </source>
</reference>
<protein>
    <recommendedName>
        <fullName evidence="3">Glycoside hydrolase family 38 N-terminal domain-containing protein</fullName>
    </recommendedName>
</protein>
<organism evidence="1 2">
    <name type="scientific">Aeoliella mucimassa</name>
    <dbReference type="NCBI Taxonomy" id="2527972"/>
    <lineage>
        <taxon>Bacteria</taxon>
        <taxon>Pseudomonadati</taxon>
        <taxon>Planctomycetota</taxon>
        <taxon>Planctomycetia</taxon>
        <taxon>Pirellulales</taxon>
        <taxon>Lacipirellulaceae</taxon>
        <taxon>Aeoliella</taxon>
    </lineage>
</organism>
<dbReference type="SUPFAM" id="SSF88713">
    <property type="entry name" value="Glycoside hydrolase/deacetylase"/>
    <property type="match status" value="1"/>
</dbReference>
<dbReference type="Proteomes" id="UP000315750">
    <property type="component" value="Chromosome"/>
</dbReference>
<dbReference type="GO" id="GO:0005975">
    <property type="term" value="P:carbohydrate metabolic process"/>
    <property type="evidence" value="ECO:0007669"/>
    <property type="project" value="InterPro"/>
</dbReference>
<dbReference type="AlphaFoldDB" id="A0A518AUN4"/>
<name>A0A518AUN4_9BACT</name>
<evidence type="ECO:0000313" key="2">
    <source>
        <dbReference type="Proteomes" id="UP000315750"/>
    </source>
</evidence>
<evidence type="ECO:0000313" key="1">
    <source>
        <dbReference type="EMBL" id="QDU58422.1"/>
    </source>
</evidence>
<evidence type="ECO:0008006" key="3">
    <source>
        <dbReference type="Google" id="ProtNLM"/>
    </source>
</evidence>